<dbReference type="AlphaFoldDB" id="A0A1W6YPY3"/>
<protein>
    <recommendedName>
        <fullName evidence="2">HTH cro/C1-type domain-containing protein</fullName>
    </recommendedName>
</protein>
<feature type="domain" description="HTH cro/C1-type" evidence="2">
    <location>
        <begin position="6"/>
        <end position="64"/>
    </location>
</feature>
<dbReference type="Proteomes" id="UP000194151">
    <property type="component" value="Chromosome"/>
</dbReference>
<organism evidence="3 4">
    <name type="scientific">Bordetella genomosp. 8</name>
    <dbReference type="NCBI Taxonomy" id="1416806"/>
    <lineage>
        <taxon>Bacteria</taxon>
        <taxon>Pseudomonadati</taxon>
        <taxon>Pseudomonadota</taxon>
        <taxon>Betaproteobacteria</taxon>
        <taxon>Burkholderiales</taxon>
        <taxon>Alcaligenaceae</taxon>
        <taxon>Bordetella</taxon>
    </lineage>
</organism>
<dbReference type="SMART" id="SM00530">
    <property type="entry name" value="HTH_XRE"/>
    <property type="match status" value="1"/>
</dbReference>
<sequence>MLTSRLKEARLRAGLSQERLGTLAGLDEMSASSRMNQYERGKHTPGFFLIERLAQALNMPAPWFYTRDDDMAELLVAYHTLSAEQKEKALAYLRELAGAENAAAARGDSGEGTATGAVDGVALPDQPGAPGSADLAEAVTYSRSSPGQTRNRTPAPRPSSDGRNRK</sequence>
<evidence type="ECO:0000313" key="4">
    <source>
        <dbReference type="Proteomes" id="UP000194151"/>
    </source>
</evidence>
<dbReference type="PROSITE" id="PS50943">
    <property type="entry name" value="HTH_CROC1"/>
    <property type="match status" value="1"/>
</dbReference>
<feature type="region of interest" description="Disordered" evidence="1">
    <location>
        <begin position="101"/>
        <end position="166"/>
    </location>
</feature>
<dbReference type="InterPro" id="IPR010982">
    <property type="entry name" value="Lambda_DNA-bd_dom_sf"/>
</dbReference>
<dbReference type="Pfam" id="PF13560">
    <property type="entry name" value="HTH_31"/>
    <property type="match status" value="1"/>
</dbReference>
<dbReference type="KEGG" id="bgv:CAL12_21670"/>
<feature type="compositionally biased region" description="Polar residues" evidence="1">
    <location>
        <begin position="141"/>
        <end position="152"/>
    </location>
</feature>
<proteinExistence type="predicted"/>
<dbReference type="Gene3D" id="1.10.260.40">
    <property type="entry name" value="lambda repressor-like DNA-binding domains"/>
    <property type="match status" value="1"/>
</dbReference>
<dbReference type="STRING" id="1416806.CAL12_21670"/>
<gene>
    <name evidence="3" type="ORF">CAL12_21670</name>
</gene>
<evidence type="ECO:0000259" key="2">
    <source>
        <dbReference type="PROSITE" id="PS50943"/>
    </source>
</evidence>
<dbReference type="InterPro" id="IPR001387">
    <property type="entry name" value="Cro/C1-type_HTH"/>
</dbReference>
<dbReference type="OrthoDB" id="6006530at2"/>
<accession>A0A1W6YPY3</accession>
<keyword evidence="4" id="KW-1185">Reference proteome</keyword>
<evidence type="ECO:0000313" key="3">
    <source>
        <dbReference type="EMBL" id="ARP83166.1"/>
    </source>
</evidence>
<evidence type="ECO:0000256" key="1">
    <source>
        <dbReference type="SAM" id="MobiDB-lite"/>
    </source>
</evidence>
<reference evidence="3 4" key="1">
    <citation type="submission" date="2017-05" db="EMBL/GenBank/DDBJ databases">
        <title>Complete and WGS of Bordetella genogroups.</title>
        <authorList>
            <person name="Spilker T."/>
            <person name="LiPuma J."/>
        </authorList>
    </citation>
    <scope>NUCLEOTIDE SEQUENCE [LARGE SCALE GENOMIC DNA]</scope>
    <source>
        <strain evidence="3 4">AU19157</strain>
    </source>
</reference>
<dbReference type="CDD" id="cd00093">
    <property type="entry name" value="HTH_XRE"/>
    <property type="match status" value="1"/>
</dbReference>
<dbReference type="GO" id="GO:0003677">
    <property type="term" value="F:DNA binding"/>
    <property type="evidence" value="ECO:0007669"/>
    <property type="project" value="InterPro"/>
</dbReference>
<dbReference type="EMBL" id="CP021108">
    <property type="protein sequence ID" value="ARP83166.1"/>
    <property type="molecule type" value="Genomic_DNA"/>
</dbReference>
<name>A0A1W6YPY3_9BORD</name>
<dbReference type="SUPFAM" id="SSF47413">
    <property type="entry name" value="lambda repressor-like DNA-binding domains"/>
    <property type="match status" value="1"/>
</dbReference>